<evidence type="ECO:0000313" key="3">
    <source>
        <dbReference type="Proteomes" id="UP000279259"/>
    </source>
</evidence>
<dbReference type="Proteomes" id="UP000279259">
    <property type="component" value="Unassembled WGS sequence"/>
</dbReference>
<gene>
    <name evidence="2" type="ORF">EHS25_005680</name>
</gene>
<feature type="compositionally biased region" description="Basic and acidic residues" evidence="1">
    <location>
        <begin position="163"/>
        <end position="174"/>
    </location>
</feature>
<reference evidence="2 3" key="1">
    <citation type="submission" date="2018-11" db="EMBL/GenBank/DDBJ databases">
        <title>Genome sequence of Saitozyma podzolica DSM 27192.</title>
        <authorList>
            <person name="Aliyu H."/>
            <person name="Gorte O."/>
            <person name="Ochsenreither K."/>
        </authorList>
    </citation>
    <scope>NUCLEOTIDE SEQUENCE [LARGE SCALE GENOMIC DNA]</scope>
    <source>
        <strain evidence="2 3">DSM 27192</strain>
    </source>
</reference>
<proteinExistence type="predicted"/>
<keyword evidence="3" id="KW-1185">Reference proteome</keyword>
<evidence type="ECO:0000256" key="1">
    <source>
        <dbReference type="SAM" id="MobiDB-lite"/>
    </source>
</evidence>
<organism evidence="2 3">
    <name type="scientific">Saitozyma podzolica</name>
    <dbReference type="NCBI Taxonomy" id="1890683"/>
    <lineage>
        <taxon>Eukaryota</taxon>
        <taxon>Fungi</taxon>
        <taxon>Dikarya</taxon>
        <taxon>Basidiomycota</taxon>
        <taxon>Agaricomycotina</taxon>
        <taxon>Tremellomycetes</taxon>
        <taxon>Tremellales</taxon>
        <taxon>Trimorphomycetaceae</taxon>
        <taxon>Saitozyma</taxon>
    </lineage>
</organism>
<dbReference type="AlphaFoldDB" id="A0A427XW37"/>
<feature type="region of interest" description="Disordered" evidence="1">
    <location>
        <begin position="144"/>
        <end position="221"/>
    </location>
</feature>
<dbReference type="EMBL" id="RSCD01000025">
    <property type="protein sequence ID" value="RSH82971.1"/>
    <property type="molecule type" value="Genomic_DNA"/>
</dbReference>
<sequence length="221" mass="23143">MRKPALPFWMRKGAAPDRASPTASRSAVLDPLPSVIGAPGVPPGRRAALDWTSRSRSFGHVAGAGGRGPPVSSASPGDEHEAGLSTRPLAWASGDAIGPIPIPVRAEGAAATPSPPILSYETALSDSIDDAEWLGRESLSLQGHQTADNLHSPPACPGSGATADKRPDRADHILSETVLVNPTTDGSDRRRRAQPRLANDPAPRWRALAQARHPGAGRRWS</sequence>
<name>A0A427XW37_9TREE</name>
<evidence type="ECO:0000313" key="2">
    <source>
        <dbReference type="EMBL" id="RSH82971.1"/>
    </source>
</evidence>
<accession>A0A427XW37</accession>
<protein>
    <submittedName>
        <fullName evidence="2">Uncharacterized protein</fullName>
    </submittedName>
</protein>
<feature type="region of interest" description="Disordered" evidence="1">
    <location>
        <begin position="1"/>
        <end position="90"/>
    </location>
</feature>
<comment type="caution">
    <text evidence="2">The sequence shown here is derived from an EMBL/GenBank/DDBJ whole genome shotgun (WGS) entry which is preliminary data.</text>
</comment>